<evidence type="ECO:0000256" key="7">
    <source>
        <dbReference type="ARBA" id="ARBA00023211"/>
    </source>
</evidence>
<feature type="domain" description="Nudix hydrolase" evidence="9">
    <location>
        <begin position="42"/>
        <end position="193"/>
    </location>
</feature>
<evidence type="ECO:0000256" key="6">
    <source>
        <dbReference type="ARBA" id="ARBA00022842"/>
    </source>
</evidence>
<reference evidence="10 11" key="1">
    <citation type="submission" date="2024-03" db="EMBL/GenBank/DDBJ databases">
        <title>Natural products discovery in diverse microorganisms through a two-stage MS feature dereplication strategy.</title>
        <authorList>
            <person name="Zhang R."/>
        </authorList>
    </citation>
    <scope>NUCLEOTIDE SEQUENCE [LARGE SCALE GENOMIC DNA]</scope>
    <source>
        <strain evidence="10 11">18930</strain>
    </source>
</reference>
<dbReference type="InterPro" id="IPR045121">
    <property type="entry name" value="CoAse"/>
</dbReference>
<accession>A0ABZ2PEE2</accession>
<evidence type="ECO:0000259" key="9">
    <source>
        <dbReference type="PROSITE" id="PS51462"/>
    </source>
</evidence>
<name>A0ABZ2PEE2_9NOCA</name>
<comment type="cofactor">
    <cofactor evidence="1">
        <name>Mn(2+)</name>
        <dbReference type="ChEBI" id="CHEBI:29035"/>
    </cofactor>
</comment>
<evidence type="ECO:0000256" key="1">
    <source>
        <dbReference type="ARBA" id="ARBA00001936"/>
    </source>
</evidence>
<keyword evidence="6" id="KW-0460">Magnesium</keyword>
<evidence type="ECO:0000256" key="3">
    <source>
        <dbReference type="ARBA" id="ARBA00006506"/>
    </source>
</evidence>
<dbReference type="EMBL" id="CP147846">
    <property type="protein sequence ID" value="WXG67428.1"/>
    <property type="molecule type" value="Genomic_DNA"/>
</dbReference>
<protein>
    <submittedName>
        <fullName evidence="10">CoA pyrophosphatase</fullName>
        <ecNumber evidence="10">3.6.1.55</ecNumber>
    </submittedName>
</protein>
<dbReference type="CDD" id="cd03426">
    <property type="entry name" value="NUDIX_CoAse_Nudt7"/>
    <property type="match status" value="1"/>
</dbReference>
<dbReference type="RefSeq" id="WP_338886973.1">
    <property type="nucleotide sequence ID" value="NZ_CP147846.1"/>
</dbReference>
<evidence type="ECO:0000256" key="8">
    <source>
        <dbReference type="SAM" id="MobiDB-lite"/>
    </source>
</evidence>
<dbReference type="InterPro" id="IPR000086">
    <property type="entry name" value="NUDIX_hydrolase_dom"/>
</dbReference>
<evidence type="ECO:0000313" key="10">
    <source>
        <dbReference type="EMBL" id="WXG67428.1"/>
    </source>
</evidence>
<evidence type="ECO:0000313" key="11">
    <source>
        <dbReference type="Proteomes" id="UP001432000"/>
    </source>
</evidence>
<dbReference type="InterPro" id="IPR015797">
    <property type="entry name" value="NUDIX_hydrolase-like_dom_sf"/>
</dbReference>
<dbReference type="Gene3D" id="3.90.79.10">
    <property type="entry name" value="Nucleoside Triphosphate Pyrophosphohydrolase"/>
    <property type="match status" value="1"/>
</dbReference>
<comment type="similarity">
    <text evidence="3">Belongs to the Nudix hydrolase family. PCD1 subfamily.</text>
</comment>
<organism evidence="10 11">
    <name type="scientific">Rhodococcus sovatensis</name>
    <dbReference type="NCBI Taxonomy" id="1805840"/>
    <lineage>
        <taxon>Bacteria</taxon>
        <taxon>Bacillati</taxon>
        <taxon>Actinomycetota</taxon>
        <taxon>Actinomycetes</taxon>
        <taxon>Mycobacteriales</taxon>
        <taxon>Nocardiaceae</taxon>
        <taxon>Rhodococcus</taxon>
    </lineage>
</organism>
<dbReference type="PROSITE" id="PS51462">
    <property type="entry name" value="NUDIX"/>
    <property type="match status" value="1"/>
</dbReference>
<comment type="cofactor">
    <cofactor evidence="2">
        <name>Mg(2+)</name>
        <dbReference type="ChEBI" id="CHEBI:18420"/>
    </cofactor>
</comment>
<gene>
    <name evidence="10" type="ORF">WDS16_19555</name>
</gene>
<dbReference type="PROSITE" id="PS01293">
    <property type="entry name" value="NUDIX_COA"/>
    <property type="match status" value="1"/>
</dbReference>
<dbReference type="Pfam" id="PF00293">
    <property type="entry name" value="NUDIX"/>
    <property type="match status" value="1"/>
</dbReference>
<dbReference type="Proteomes" id="UP001432000">
    <property type="component" value="Chromosome"/>
</dbReference>
<sequence>MTSAPVPPPWLSRVVDAAGGRGLTESAGTNPVLERTSPDGVITRQASVLVLFGGPEESDPTSRGGLPAAADVLLTQRAATLRQHSGQVAFPGGATDPGDESPIATALREAEEETGLDPAGVQPLATLPGIYVPPSKFDVVPVLAYWRAPSVVGVVDTAEAARVVRVPLRSLLDPDNRFQVRHPAGYQGPAFAVDGMLVWGFTGGILAGLLAVSGWETEWDTSDIRDLEASLAAVGASTDGHSAGSTPARTDGHSAGSTPARTDGHSAGSTPVRMDR</sequence>
<dbReference type="PANTHER" id="PTHR12992:SF11">
    <property type="entry name" value="MITOCHONDRIAL COENZYME A DIPHOSPHATASE NUDT8"/>
    <property type="match status" value="1"/>
</dbReference>
<dbReference type="InterPro" id="IPR000059">
    <property type="entry name" value="NUDIX_hydrolase_NudL_CS"/>
</dbReference>
<dbReference type="EC" id="3.6.1.55" evidence="10"/>
<proteinExistence type="inferred from homology"/>
<keyword evidence="11" id="KW-1185">Reference proteome</keyword>
<dbReference type="GO" id="GO:0035539">
    <property type="term" value="F:8-oxo-7,8-dihydrodeoxyguanosine triphosphate pyrophosphatase activity"/>
    <property type="evidence" value="ECO:0007669"/>
    <property type="project" value="UniProtKB-EC"/>
</dbReference>
<evidence type="ECO:0000256" key="2">
    <source>
        <dbReference type="ARBA" id="ARBA00001946"/>
    </source>
</evidence>
<keyword evidence="5 10" id="KW-0378">Hydrolase</keyword>
<feature type="compositionally biased region" description="Polar residues" evidence="8">
    <location>
        <begin position="239"/>
        <end position="248"/>
    </location>
</feature>
<dbReference type="PANTHER" id="PTHR12992">
    <property type="entry name" value="NUDIX HYDROLASE"/>
    <property type="match status" value="1"/>
</dbReference>
<keyword evidence="4" id="KW-0479">Metal-binding</keyword>
<dbReference type="SUPFAM" id="SSF55811">
    <property type="entry name" value="Nudix"/>
    <property type="match status" value="1"/>
</dbReference>
<evidence type="ECO:0000256" key="5">
    <source>
        <dbReference type="ARBA" id="ARBA00022801"/>
    </source>
</evidence>
<evidence type="ECO:0000256" key="4">
    <source>
        <dbReference type="ARBA" id="ARBA00022723"/>
    </source>
</evidence>
<keyword evidence="7" id="KW-0464">Manganese</keyword>
<feature type="region of interest" description="Disordered" evidence="8">
    <location>
        <begin position="237"/>
        <end position="276"/>
    </location>
</feature>